<dbReference type="GO" id="GO:0016020">
    <property type="term" value="C:membrane"/>
    <property type="evidence" value="ECO:0007669"/>
    <property type="project" value="TreeGrafter"/>
</dbReference>
<evidence type="ECO:0000256" key="1">
    <source>
        <dbReference type="ARBA" id="ARBA00006484"/>
    </source>
</evidence>
<dbReference type="PANTHER" id="PTHR44196">
    <property type="entry name" value="DEHYDROGENASE/REDUCTASE SDR FAMILY MEMBER 7B"/>
    <property type="match status" value="1"/>
</dbReference>
<dbReference type="Pfam" id="PF00106">
    <property type="entry name" value="adh_short"/>
    <property type="match status" value="1"/>
</dbReference>
<keyword evidence="4" id="KW-1185">Reference proteome</keyword>
<comment type="similarity">
    <text evidence="1">Belongs to the short-chain dehydrogenases/reductases (SDR) family.</text>
</comment>
<gene>
    <name evidence="3" type="ORF">DFR50_104123</name>
</gene>
<dbReference type="InterPro" id="IPR020904">
    <property type="entry name" value="Sc_DH/Rdtase_CS"/>
</dbReference>
<dbReference type="AlphaFoldDB" id="A0A366FRR1"/>
<comment type="caution">
    <text evidence="3">The sequence shown here is derived from an EMBL/GenBank/DDBJ whole genome shotgun (WGS) entry which is preliminary data.</text>
</comment>
<proteinExistence type="inferred from homology"/>
<dbReference type="Proteomes" id="UP000253529">
    <property type="component" value="Unassembled WGS sequence"/>
</dbReference>
<evidence type="ECO:0000313" key="4">
    <source>
        <dbReference type="Proteomes" id="UP000253529"/>
    </source>
</evidence>
<dbReference type="OrthoDB" id="9790785at2"/>
<reference evidence="3 4" key="1">
    <citation type="submission" date="2018-06" db="EMBL/GenBank/DDBJ databases">
        <title>Genomic Encyclopedia of Type Strains, Phase IV (KMG-IV): sequencing the most valuable type-strain genomes for metagenomic binning, comparative biology and taxonomic classification.</title>
        <authorList>
            <person name="Goeker M."/>
        </authorList>
    </citation>
    <scope>NUCLEOTIDE SEQUENCE [LARGE SCALE GENOMIC DNA]</scope>
    <source>
        <strain evidence="3 4">DSM 24875</strain>
    </source>
</reference>
<dbReference type="SUPFAM" id="SSF51735">
    <property type="entry name" value="NAD(P)-binding Rossmann-fold domains"/>
    <property type="match status" value="1"/>
</dbReference>
<evidence type="ECO:0000256" key="2">
    <source>
        <dbReference type="ARBA" id="ARBA00023002"/>
    </source>
</evidence>
<organism evidence="3 4">
    <name type="scientific">Roseiarcus fermentans</name>
    <dbReference type="NCBI Taxonomy" id="1473586"/>
    <lineage>
        <taxon>Bacteria</taxon>
        <taxon>Pseudomonadati</taxon>
        <taxon>Pseudomonadota</taxon>
        <taxon>Alphaproteobacteria</taxon>
        <taxon>Hyphomicrobiales</taxon>
        <taxon>Roseiarcaceae</taxon>
        <taxon>Roseiarcus</taxon>
    </lineage>
</organism>
<accession>A0A366FRR1</accession>
<dbReference type="RefSeq" id="WP_113888083.1">
    <property type="nucleotide sequence ID" value="NZ_QNRK01000004.1"/>
</dbReference>
<dbReference type="Gene3D" id="3.40.50.720">
    <property type="entry name" value="NAD(P)-binding Rossmann-like Domain"/>
    <property type="match status" value="1"/>
</dbReference>
<dbReference type="PANTHER" id="PTHR44196:SF4">
    <property type="entry name" value="SHORT CHAIN DEHYDROGENASE"/>
    <property type="match status" value="1"/>
</dbReference>
<sequence>MNAPSQQEKSRIVLVTGASRGIGRAAALAFARAGAHVVALARTQGALEDLDDEIRALRPDDDSPATLVPLDLRDHAALDRLGEALYRRWGRLDALVGNAGVLGTLSPLHHVDPKEWDDVLAVNVTANWRLIRSLDPLLRASAAGRAAFITSGVASRADLRAYWGPYAMSKAALDAIARTYAAETLNTSNVRVMLVNPGPLRTLMRAKAMPGEDPQTLRPPHDLAPKIVEICSPDWTETGKLYDFPTDSLLSFRAPAPL</sequence>
<keyword evidence="2" id="KW-0560">Oxidoreductase</keyword>
<evidence type="ECO:0000313" key="3">
    <source>
        <dbReference type="EMBL" id="RBP16846.1"/>
    </source>
</evidence>
<dbReference type="InterPro" id="IPR036291">
    <property type="entry name" value="NAD(P)-bd_dom_sf"/>
</dbReference>
<protein>
    <submittedName>
        <fullName evidence="3">NAD(P)-dependent dehydrogenase (Short-subunit alcohol dehydrogenase family)</fullName>
    </submittedName>
</protein>
<dbReference type="GO" id="GO:0016491">
    <property type="term" value="F:oxidoreductase activity"/>
    <property type="evidence" value="ECO:0007669"/>
    <property type="project" value="UniProtKB-KW"/>
</dbReference>
<name>A0A366FRR1_9HYPH</name>
<dbReference type="PRINTS" id="PR00081">
    <property type="entry name" value="GDHRDH"/>
</dbReference>
<dbReference type="InterPro" id="IPR002347">
    <property type="entry name" value="SDR_fam"/>
</dbReference>
<dbReference type="PROSITE" id="PS00061">
    <property type="entry name" value="ADH_SHORT"/>
    <property type="match status" value="1"/>
</dbReference>
<dbReference type="EMBL" id="QNRK01000004">
    <property type="protein sequence ID" value="RBP16846.1"/>
    <property type="molecule type" value="Genomic_DNA"/>
</dbReference>